<gene>
    <name evidence="2" type="ORF">Y036_4637</name>
</gene>
<evidence type="ECO:0000313" key="2">
    <source>
        <dbReference type="EMBL" id="KGX11826.1"/>
    </source>
</evidence>
<evidence type="ECO:0000313" key="3">
    <source>
        <dbReference type="Proteomes" id="UP000030475"/>
    </source>
</evidence>
<proteinExistence type="predicted"/>
<sequence>MTHCRAEVRRARVQVLRVRAPRAARARSAAGPAMPVYGDAPCTRAGGRRSFAAAGAIDMIGTTGARRPPLGRADGLCGPRPR</sequence>
<dbReference type="Proteomes" id="UP000030475">
    <property type="component" value="Unassembled WGS sequence"/>
</dbReference>
<name>A0AA40MGL6_BURPE</name>
<organism evidence="2 3">
    <name type="scientific">Burkholderia pseudomallei</name>
    <name type="common">Pseudomonas pseudomallei</name>
    <dbReference type="NCBI Taxonomy" id="28450"/>
    <lineage>
        <taxon>Bacteria</taxon>
        <taxon>Pseudomonadati</taxon>
        <taxon>Pseudomonadota</taxon>
        <taxon>Betaproteobacteria</taxon>
        <taxon>Burkholderiales</taxon>
        <taxon>Burkholderiaceae</taxon>
        <taxon>Burkholderia</taxon>
        <taxon>pseudomallei group</taxon>
    </lineage>
</organism>
<dbReference type="EMBL" id="JQIM01000009">
    <property type="protein sequence ID" value="KGX11826.1"/>
    <property type="molecule type" value="Genomic_DNA"/>
</dbReference>
<evidence type="ECO:0000256" key="1">
    <source>
        <dbReference type="SAM" id="MobiDB-lite"/>
    </source>
</evidence>
<dbReference type="AlphaFoldDB" id="A0AA40MGL6"/>
<feature type="region of interest" description="Disordered" evidence="1">
    <location>
        <begin position="62"/>
        <end position="82"/>
    </location>
</feature>
<protein>
    <submittedName>
        <fullName evidence="2">Uncharacterized protein</fullName>
    </submittedName>
</protein>
<reference evidence="2 3" key="1">
    <citation type="submission" date="2014-08" db="EMBL/GenBank/DDBJ databases">
        <authorList>
            <person name="Bunnell A."/>
            <person name="Chain P.S."/>
            <person name="Chertkov O."/>
            <person name="Currie B.J."/>
            <person name="Daligault H.E."/>
            <person name="Davenport K.W."/>
            <person name="Davis C."/>
            <person name="Gleasner C.D."/>
            <person name="Johnson S.L."/>
            <person name="Kaestli M."/>
            <person name="Koren S."/>
            <person name="Kunde Y.A."/>
            <person name="Mayo M."/>
            <person name="McMurry K.K."/>
            <person name="Price E.P."/>
            <person name="Reitenga K.G."/>
            <person name="Robison R."/>
            <person name="Rosovitz M.J."/>
            <person name="Sarovich D.S."/>
            <person name="Teshima H."/>
        </authorList>
    </citation>
    <scope>NUCLEOTIDE SEQUENCE [LARGE SCALE GENOMIC DNA]</scope>
    <source>
        <strain evidence="2 3">MSHR44</strain>
    </source>
</reference>
<comment type="caution">
    <text evidence="2">The sequence shown here is derived from an EMBL/GenBank/DDBJ whole genome shotgun (WGS) entry which is preliminary data.</text>
</comment>
<accession>A0AA40MGL6</accession>